<dbReference type="AlphaFoldDB" id="A0A8H7TYZ7"/>
<reference evidence="2" key="1">
    <citation type="submission" date="2020-11" db="EMBL/GenBank/DDBJ databases">
        <authorList>
            <person name="Koelle M."/>
            <person name="Horta M.A.C."/>
            <person name="Nowrousian M."/>
            <person name="Ohm R.A."/>
            <person name="Benz P."/>
            <person name="Pilgard A."/>
        </authorList>
    </citation>
    <scope>NUCLEOTIDE SEQUENCE</scope>
    <source>
        <strain evidence="2">FPRL280</strain>
    </source>
</reference>
<dbReference type="Proteomes" id="UP000639403">
    <property type="component" value="Unassembled WGS sequence"/>
</dbReference>
<gene>
    <name evidence="2" type="ORF">IEO21_08163</name>
</gene>
<evidence type="ECO:0000313" key="3">
    <source>
        <dbReference type="Proteomes" id="UP000639403"/>
    </source>
</evidence>
<evidence type="ECO:0000259" key="1">
    <source>
        <dbReference type="PROSITE" id="PS50097"/>
    </source>
</evidence>
<dbReference type="InterPro" id="IPR011333">
    <property type="entry name" value="SKP1/BTB/POZ_sf"/>
</dbReference>
<reference evidence="2" key="2">
    <citation type="journal article" name="Front. Microbiol.">
        <title>Degradative Capacity of Two Strains of Rhodonia placenta: From Phenotype to Genotype.</title>
        <authorList>
            <person name="Kolle M."/>
            <person name="Horta M.A.C."/>
            <person name="Nowrousian M."/>
            <person name="Ohm R.A."/>
            <person name="Benz J.P."/>
            <person name="Pilgard A."/>
        </authorList>
    </citation>
    <scope>NUCLEOTIDE SEQUENCE</scope>
    <source>
        <strain evidence="2">FPRL280</strain>
    </source>
</reference>
<dbReference type="CDD" id="cd18186">
    <property type="entry name" value="BTB_POZ_ZBTB_KLHL-like"/>
    <property type="match status" value="1"/>
</dbReference>
<dbReference type="InterPro" id="IPR000210">
    <property type="entry name" value="BTB/POZ_dom"/>
</dbReference>
<dbReference type="EMBL" id="JADOXO010000270">
    <property type="protein sequence ID" value="KAF9807548.1"/>
    <property type="molecule type" value="Genomic_DNA"/>
</dbReference>
<dbReference type="Gene3D" id="3.30.710.10">
    <property type="entry name" value="Potassium Channel Kv1.1, Chain A"/>
    <property type="match status" value="1"/>
</dbReference>
<proteinExistence type="predicted"/>
<name>A0A8H7TYZ7_9APHY</name>
<dbReference type="PROSITE" id="PS50097">
    <property type="entry name" value="BTB"/>
    <property type="match status" value="1"/>
</dbReference>
<comment type="caution">
    <text evidence="2">The sequence shown here is derived from an EMBL/GenBank/DDBJ whole genome shotgun (WGS) entry which is preliminary data.</text>
</comment>
<evidence type="ECO:0000313" key="2">
    <source>
        <dbReference type="EMBL" id="KAF9807548.1"/>
    </source>
</evidence>
<dbReference type="Pfam" id="PF00651">
    <property type="entry name" value="BTB"/>
    <property type="match status" value="1"/>
</dbReference>
<dbReference type="SMART" id="SM00225">
    <property type="entry name" value="BTB"/>
    <property type="match status" value="1"/>
</dbReference>
<feature type="domain" description="BTB" evidence="1">
    <location>
        <begin position="13"/>
        <end position="79"/>
    </location>
</feature>
<accession>A0A8H7TYZ7</accession>
<sequence length="249" mass="27619">MAQVAPFPDFDQFDLIIHTSDDVDIRVHKLILSMASPAFSSMIVMPHPSASATDNQDGLPIVQLEEDARIIEHLLRICYPVKDPVLPKDLKDVKAVLAAALKYEIEPAIVLAKNALVDPDLVKLKPFGTFLVAYHFGLKEAVLLAAQHALMVPDLTDYFAAVSPSPELDGIHGTAMVRLMQWAKVCKAAAMTLVFDKYWWQNQVRQSVYCLCAACLPFNARGGNPYEVLQIDEELRLHIQAAVGKVQKM</sequence>
<organism evidence="2 3">
    <name type="scientific">Rhodonia placenta</name>
    <dbReference type="NCBI Taxonomy" id="104341"/>
    <lineage>
        <taxon>Eukaryota</taxon>
        <taxon>Fungi</taxon>
        <taxon>Dikarya</taxon>
        <taxon>Basidiomycota</taxon>
        <taxon>Agaricomycotina</taxon>
        <taxon>Agaricomycetes</taxon>
        <taxon>Polyporales</taxon>
        <taxon>Adustoporiaceae</taxon>
        <taxon>Rhodonia</taxon>
    </lineage>
</organism>
<protein>
    <recommendedName>
        <fullName evidence="1">BTB domain-containing protein</fullName>
    </recommendedName>
</protein>
<dbReference type="SUPFAM" id="SSF54695">
    <property type="entry name" value="POZ domain"/>
    <property type="match status" value="1"/>
</dbReference>